<dbReference type="AlphaFoldDB" id="A0A8I6RMY0"/>
<dbReference type="RefSeq" id="XP_014246377.1">
    <property type="nucleotide sequence ID" value="XM_014390891.1"/>
</dbReference>
<dbReference type="PRINTS" id="PR00080">
    <property type="entry name" value="SDRFAMILY"/>
</dbReference>
<dbReference type="GO" id="GO:0004090">
    <property type="term" value="F:carbonyl reductase (NADPH) activity"/>
    <property type="evidence" value="ECO:0007669"/>
    <property type="project" value="TreeGrafter"/>
</dbReference>
<dbReference type="OrthoDB" id="5296at2759"/>
<dbReference type="Proteomes" id="UP000494040">
    <property type="component" value="Unassembled WGS sequence"/>
</dbReference>
<keyword evidence="5" id="KW-1185">Reference proteome</keyword>
<dbReference type="OMA" id="GIGLEYC"/>
<dbReference type="PRINTS" id="PR00081">
    <property type="entry name" value="GDHRDH"/>
</dbReference>
<evidence type="ECO:0000256" key="2">
    <source>
        <dbReference type="ARBA" id="ARBA00023002"/>
    </source>
</evidence>
<dbReference type="InterPro" id="IPR036291">
    <property type="entry name" value="NAD(P)-bd_dom_sf"/>
</dbReference>
<evidence type="ECO:0000256" key="1">
    <source>
        <dbReference type="ARBA" id="ARBA00022857"/>
    </source>
</evidence>
<dbReference type="Gene3D" id="3.40.50.720">
    <property type="entry name" value="NAD(P)-binding Rossmann-like Domain"/>
    <property type="match status" value="1"/>
</dbReference>
<dbReference type="CTD" id="31761"/>
<keyword evidence="2" id="KW-0560">Oxidoreductase</keyword>
<evidence type="ECO:0000313" key="5">
    <source>
        <dbReference type="Proteomes" id="UP000494040"/>
    </source>
</evidence>
<dbReference type="GO" id="GO:0005737">
    <property type="term" value="C:cytoplasm"/>
    <property type="evidence" value="ECO:0007669"/>
    <property type="project" value="TreeGrafter"/>
</dbReference>
<dbReference type="PANTHER" id="PTHR43544:SF7">
    <property type="entry name" value="NADB-LER2"/>
    <property type="match status" value="1"/>
</dbReference>
<organism evidence="4 5">
    <name type="scientific">Cimex lectularius</name>
    <name type="common">Bed bug</name>
    <name type="synonym">Acanthia lectularia</name>
    <dbReference type="NCBI Taxonomy" id="79782"/>
    <lineage>
        <taxon>Eukaryota</taxon>
        <taxon>Metazoa</taxon>
        <taxon>Ecdysozoa</taxon>
        <taxon>Arthropoda</taxon>
        <taxon>Hexapoda</taxon>
        <taxon>Insecta</taxon>
        <taxon>Pterygota</taxon>
        <taxon>Neoptera</taxon>
        <taxon>Paraneoptera</taxon>
        <taxon>Hemiptera</taxon>
        <taxon>Heteroptera</taxon>
        <taxon>Panheteroptera</taxon>
        <taxon>Cimicomorpha</taxon>
        <taxon>Cimicidae</taxon>
        <taxon>Cimex</taxon>
    </lineage>
</organism>
<name>A0A8I6RMY0_CIMLE</name>
<accession>A0A8I6RMY0</accession>
<dbReference type="EnsemblMetazoa" id="XM_014390891.1">
    <property type="protein sequence ID" value="XP_014246377.1"/>
    <property type="gene ID" value="LOC106664859"/>
</dbReference>
<dbReference type="CDD" id="cd05325">
    <property type="entry name" value="carb_red_sniffer_like_SDR_c"/>
    <property type="match status" value="1"/>
</dbReference>
<evidence type="ECO:0008006" key="6">
    <source>
        <dbReference type="Google" id="ProtNLM"/>
    </source>
</evidence>
<comment type="similarity">
    <text evidence="3">Belongs to the short-chain dehydrogenases/reductases (SDR) family.</text>
</comment>
<evidence type="ECO:0000313" key="4">
    <source>
        <dbReference type="EnsemblMetazoa" id="XP_014246377.1"/>
    </source>
</evidence>
<keyword evidence="1" id="KW-0521">NADP</keyword>
<dbReference type="Pfam" id="PF00106">
    <property type="entry name" value="adh_short"/>
    <property type="match status" value="1"/>
</dbReference>
<dbReference type="GeneID" id="106664859"/>
<dbReference type="KEGG" id="clec:106664859"/>
<proteinExistence type="inferred from homology"/>
<dbReference type="SUPFAM" id="SSF51735">
    <property type="entry name" value="NAD(P)-binding Rossmann-fold domains"/>
    <property type="match status" value="1"/>
</dbReference>
<dbReference type="PANTHER" id="PTHR43544">
    <property type="entry name" value="SHORT-CHAIN DEHYDROGENASE/REDUCTASE"/>
    <property type="match status" value="1"/>
</dbReference>
<evidence type="ECO:0000256" key="3">
    <source>
        <dbReference type="RuleBase" id="RU000363"/>
    </source>
</evidence>
<dbReference type="InterPro" id="IPR002347">
    <property type="entry name" value="SDR_fam"/>
</dbReference>
<sequence>MNVLLTGSNRGIGLGLVKAILEKKAFKTVIATCRRPEEATELKEIEKAHSNVHVLKLDVTDYSAFPNFANEVGEIVGNEGLNVLINNAGIAGKFLKIGYLKHEAMLEAYSVNTVAPVMLAKAFMKLLKQGALNCKDQQVGAAVVNITSVLGSISANDTGGYYPYRCSKAALNAATKSLSIDLKPYDVLAVSIHPGWVRTELGGEKAPMSVEESTVQIVDTVSNLRPEQTGTFLNYDGKSLDW</sequence>
<dbReference type="InterPro" id="IPR051468">
    <property type="entry name" value="Fungal_SecMetab_SDRs"/>
</dbReference>
<protein>
    <recommendedName>
        <fullName evidence="6">C-factor</fullName>
    </recommendedName>
</protein>
<reference evidence="4" key="1">
    <citation type="submission" date="2022-01" db="UniProtKB">
        <authorList>
            <consortium name="EnsemblMetazoa"/>
        </authorList>
    </citation>
    <scope>IDENTIFICATION</scope>
</reference>